<feature type="region of interest" description="Disordered" evidence="1">
    <location>
        <begin position="311"/>
        <end position="357"/>
    </location>
</feature>
<name>B4G5G3_DROPE</name>
<feature type="compositionally biased region" description="Low complexity" evidence="1">
    <location>
        <begin position="259"/>
        <end position="277"/>
    </location>
</feature>
<dbReference type="PANTHER" id="PTHR22933">
    <property type="entry name" value="FI18007P1-RELATED"/>
    <property type="match status" value="1"/>
</dbReference>
<feature type="region of interest" description="Disordered" evidence="1">
    <location>
        <begin position="137"/>
        <end position="170"/>
    </location>
</feature>
<evidence type="ECO:0000313" key="2">
    <source>
        <dbReference type="EMBL" id="EDW24829.1"/>
    </source>
</evidence>
<feature type="compositionally biased region" description="Low complexity" evidence="1">
    <location>
        <begin position="406"/>
        <end position="435"/>
    </location>
</feature>
<feature type="region of interest" description="Disordered" evidence="1">
    <location>
        <begin position="622"/>
        <end position="644"/>
    </location>
</feature>
<feature type="compositionally biased region" description="Low complexity" evidence="1">
    <location>
        <begin position="332"/>
        <end position="341"/>
    </location>
</feature>
<feature type="region of interest" description="Disordered" evidence="1">
    <location>
        <begin position="185"/>
        <end position="295"/>
    </location>
</feature>
<dbReference type="Proteomes" id="UP000008744">
    <property type="component" value="Unassembled WGS sequence"/>
</dbReference>
<feature type="region of interest" description="Disordered" evidence="1">
    <location>
        <begin position="470"/>
        <end position="508"/>
    </location>
</feature>
<dbReference type="EMBL" id="CH479179">
    <property type="protein sequence ID" value="EDW24829.1"/>
    <property type="molecule type" value="Genomic_DNA"/>
</dbReference>
<feature type="compositionally biased region" description="Basic residues" evidence="1">
    <location>
        <begin position="187"/>
        <end position="199"/>
    </location>
</feature>
<dbReference type="OMA" id="HNYKATR"/>
<feature type="region of interest" description="Disordered" evidence="1">
    <location>
        <begin position="724"/>
        <end position="779"/>
    </location>
</feature>
<feature type="region of interest" description="Disordered" evidence="1">
    <location>
        <begin position="49"/>
        <end position="80"/>
    </location>
</feature>
<dbReference type="AlphaFoldDB" id="B4G5G3"/>
<accession>B4G5G3</accession>
<dbReference type="InterPro" id="IPR052976">
    <property type="entry name" value="Scoloptoxin-like"/>
</dbReference>
<feature type="compositionally biased region" description="Low complexity" evidence="1">
    <location>
        <begin position="233"/>
        <end position="250"/>
    </location>
</feature>
<feature type="compositionally biased region" description="Polar residues" evidence="1">
    <location>
        <begin position="67"/>
        <end position="80"/>
    </location>
</feature>
<evidence type="ECO:0000256" key="1">
    <source>
        <dbReference type="SAM" id="MobiDB-lite"/>
    </source>
</evidence>
<sequence length="1012" mass="112018">MRQTVKLVDFVLCCYQQARAEAFPHKVFMSSRTDLTDAACLVPFNQAAGPAGPAGPIPDNGKRHSRGNSNSSDLLGDSQLSASERSRRLIPYMAFYLPAPELPINQQYAAKHSASAGGAQLQAPSAGRIPVPLAYMPQQQQQQKQKQQQQHLHQQQHQPHPHHHHHAAHYQSGAGEVYHALAIGSHQHPHPHPHQHQHPHPPPGQGKEPPLTDSGATFIAYKPLNPTHKATQKEQQQQQQQQQQYLPQQQPHIGYSVYSEPASASASASASNADASGGDTGPGPGTGTGQRSASKTALIIHQKSPPFGHVSKYESYFNMAPPPPHSTGGGSHHPNPNQNHPNHQHHHQSQSQSPGHMTPQEKYVLYLQQRMKHQKLQQQHYDFHHPARPAQSNTLAGKPHPPPPAQQQQQHTPHLHPNQPSHTQTQTQTQSQSQGHHPHKYDALYVRPDAAAGQQVLHIPLHALLAHVNEQSLSESQSQPQPQPQPPRHEFVKEAPLGSPAPPQFIDYLIDGPRQSLEEEQQQQQHPHEPSQVGPPHLQHAYILVTTMAPHTEHQPAGPSLHLHPDISTPRPAVLYKQQPTLRLQPVHTYKATRRPIYVTTPSPTPSHTVEITPKYVYVSSKAPKSAAPPPPSEGASREPSTVTPIKLKPVYQYAHERPPLTPAVQGHPAVYDDQLPDIRTSSLAEILHKLQASNHLPQTLTPDNIDNSIKTLIRILQNLKQTQTIAHNPPQHHETKQSSSSHDDYDYDTDSGEDHAPATGSDMGPNKHPGPSTGLPSPATGGFNVKCFDKRPQLYVLNERLYKVHTAPSNPKFPEDYNGPIVDKYLAMKFQEMEDKMRQEKQRKTNQQAEKPVEAPSTPAMPKNHKPSPKHGSGINAQVYEQSSERNLLIDDEIDDISERGSYDTFDQTPTTVMATTSTQDTQQSFVLRPIVVSSTPQPEADADADFDVEPTALQSSEEQEQEDKLQSLRDTKAAEQKQETTRVSVEKLEVIEIKTDGDTGQLMPIKEPSA</sequence>
<feature type="region of interest" description="Disordered" evidence="1">
    <location>
        <begin position="934"/>
        <end position="984"/>
    </location>
</feature>
<protein>
    <submittedName>
        <fullName evidence="2">GL23173</fullName>
    </submittedName>
</protein>
<feature type="compositionally biased region" description="Low complexity" evidence="1">
    <location>
        <begin position="470"/>
        <end position="480"/>
    </location>
</feature>
<feature type="compositionally biased region" description="Basic and acidic residues" evidence="1">
    <location>
        <begin position="732"/>
        <end position="745"/>
    </location>
</feature>
<feature type="compositionally biased region" description="Basic and acidic residues" evidence="1">
    <location>
        <begin position="964"/>
        <end position="984"/>
    </location>
</feature>
<keyword evidence="3" id="KW-1185">Reference proteome</keyword>
<dbReference type="eggNOG" id="ENOG502RYH9">
    <property type="taxonomic scope" value="Eukaryota"/>
</dbReference>
<feature type="region of interest" description="Disordered" evidence="1">
    <location>
        <begin position="839"/>
        <end position="876"/>
    </location>
</feature>
<feature type="compositionally biased region" description="Gly residues" evidence="1">
    <location>
        <begin position="278"/>
        <end position="288"/>
    </location>
</feature>
<dbReference type="PANTHER" id="PTHR22933:SF18">
    <property type="match status" value="1"/>
</dbReference>
<reference evidence="2 3" key="1">
    <citation type="journal article" date="2007" name="Nature">
        <title>Evolution of genes and genomes on the Drosophila phylogeny.</title>
        <authorList>
            <consortium name="Drosophila 12 Genomes Consortium"/>
            <person name="Clark A.G."/>
            <person name="Eisen M.B."/>
            <person name="Smith D.R."/>
            <person name="Bergman C.M."/>
            <person name="Oliver B."/>
            <person name="Markow T.A."/>
            <person name="Kaufman T.C."/>
            <person name="Kellis M."/>
            <person name="Gelbart W."/>
            <person name="Iyer V.N."/>
            <person name="Pollard D.A."/>
            <person name="Sackton T.B."/>
            <person name="Larracuente A.M."/>
            <person name="Singh N.D."/>
            <person name="Abad J.P."/>
            <person name="Abt D.N."/>
            <person name="Adryan B."/>
            <person name="Aguade M."/>
            <person name="Akashi H."/>
            <person name="Anderson W.W."/>
            <person name="Aquadro C.F."/>
            <person name="Ardell D.H."/>
            <person name="Arguello R."/>
            <person name="Artieri C.G."/>
            <person name="Barbash D.A."/>
            <person name="Barker D."/>
            <person name="Barsanti P."/>
            <person name="Batterham P."/>
            <person name="Batzoglou S."/>
            <person name="Begun D."/>
            <person name="Bhutkar A."/>
            <person name="Blanco E."/>
            <person name="Bosak S.A."/>
            <person name="Bradley R.K."/>
            <person name="Brand A.D."/>
            <person name="Brent M.R."/>
            <person name="Brooks A.N."/>
            <person name="Brown R.H."/>
            <person name="Butlin R.K."/>
            <person name="Caggese C."/>
            <person name="Calvi B.R."/>
            <person name="Bernardo de Carvalho A."/>
            <person name="Caspi A."/>
            <person name="Castrezana S."/>
            <person name="Celniker S.E."/>
            <person name="Chang J.L."/>
            <person name="Chapple C."/>
            <person name="Chatterji S."/>
            <person name="Chinwalla A."/>
            <person name="Civetta A."/>
            <person name="Clifton S.W."/>
            <person name="Comeron J.M."/>
            <person name="Costello J.C."/>
            <person name="Coyne J.A."/>
            <person name="Daub J."/>
            <person name="David R.G."/>
            <person name="Delcher A.L."/>
            <person name="Delehaunty K."/>
            <person name="Do C.B."/>
            <person name="Ebling H."/>
            <person name="Edwards K."/>
            <person name="Eickbush T."/>
            <person name="Evans J.D."/>
            <person name="Filipski A."/>
            <person name="Findeiss S."/>
            <person name="Freyhult E."/>
            <person name="Fulton L."/>
            <person name="Fulton R."/>
            <person name="Garcia A.C."/>
            <person name="Gardiner A."/>
            <person name="Garfield D.A."/>
            <person name="Garvin B.E."/>
            <person name="Gibson G."/>
            <person name="Gilbert D."/>
            <person name="Gnerre S."/>
            <person name="Godfrey J."/>
            <person name="Good R."/>
            <person name="Gotea V."/>
            <person name="Gravely B."/>
            <person name="Greenberg A.J."/>
            <person name="Griffiths-Jones S."/>
            <person name="Gross S."/>
            <person name="Guigo R."/>
            <person name="Gustafson E.A."/>
            <person name="Haerty W."/>
            <person name="Hahn M.W."/>
            <person name="Halligan D.L."/>
            <person name="Halpern A.L."/>
            <person name="Halter G.M."/>
            <person name="Han M.V."/>
            <person name="Heger A."/>
            <person name="Hillier L."/>
            <person name="Hinrichs A.S."/>
            <person name="Holmes I."/>
            <person name="Hoskins R.A."/>
            <person name="Hubisz M.J."/>
            <person name="Hultmark D."/>
            <person name="Huntley M.A."/>
            <person name="Jaffe D.B."/>
            <person name="Jagadeeshan S."/>
            <person name="Jeck W.R."/>
            <person name="Johnson J."/>
            <person name="Jones C.D."/>
            <person name="Jordan W.C."/>
            <person name="Karpen G.H."/>
            <person name="Kataoka E."/>
            <person name="Keightley P.D."/>
            <person name="Kheradpour P."/>
            <person name="Kirkness E.F."/>
            <person name="Koerich L.B."/>
            <person name="Kristiansen K."/>
            <person name="Kudrna D."/>
            <person name="Kulathinal R.J."/>
            <person name="Kumar S."/>
            <person name="Kwok R."/>
            <person name="Lander E."/>
            <person name="Langley C.H."/>
            <person name="Lapoint R."/>
            <person name="Lazzaro B.P."/>
            <person name="Lee S.J."/>
            <person name="Levesque L."/>
            <person name="Li R."/>
            <person name="Lin C.F."/>
            <person name="Lin M.F."/>
            <person name="Lindblad-Toh K."/>
            <person name="Llopart A."/>
            <person name="Long M."/>
            <person name="Low L."/>
            <person name="Lozovsky E."/>
            <person name="Lu J."/>
            <person name="Luo M."/>
            <person name="Machado C.A."/>
            <person name="Makalowski W."/>
            <person name="Marzo M."/>
            <person name="Matsuda M."/>
            <person name="Matzkin L."/>
            <person name="McAllister B."/>
            <person name="McBride C.S."/>
            <person name="McKernan B."/>
            <person name="McKernan K."/>
            <person name="Mendez-Lago M."/>
            <person name="Minx P."/>
            <person name="Mollenhauer M.U."/>
            <person name="Montooth K."/>
            <person name="Mount S.M."/>
            <person name="Mu X."/>
            <person name="Myers E."/>
            <person name="Negre B."/>
            <person name="Newfeld S."/>
            <person name="Nielsen R."/>
            <person name="Noor M.A."/>
            <person name="O'Grady P."/>
            <person name="Pachter L."/>
            <person name="Papaceit M."/>
            <person name="Parisi M.J."/>
            <person name="Parisi M."/>
            <person name="Parts L."/>
            <person name="Pedersen J.S."/>
            <person name="Pesole G."/>
            <person name="Phillippy A.M."/>
            <person name="Ponting C.P."/>
            <person name="Pop M."/>
            <person name="Porcelli D."/>
            <person name="Powell J.R."/>
            <person name="Prohaska S."/>
            <person name="Pruitt K."/>
            <person name="Puig M."/>
            <person name="Quesneville H."/>
            <person name="Ram K.R."/>
            <person name="Rand D."/>
            <person name="Rasmussen M.D."/>
            <person name="Reed L.K."/>
            <person name="Reenan R."/>
            <person name="Reily A."/>
            <person name="Remington K.A."/>
            <person name="Rieger T.T."/>
            <person name="Ritchie M.G."/>
            <person name="Robin C."/>
            <person name="Rogers Y.H."/>
            <person name="Rohde C."/>
            <person name="Rozas J."/>
            <person name="Rubenfield M.J."/>
            <person name="Ruiz A."/>
            <person name="Russo S."/>
            <person name="Salzberg S.L."/>
            <person name="Sanchez-Gracia A."/>
            <person name="Saranga D.J."/>
            <person name="Sato H."/>
            <person name="Schaeffer S.W."/>
            <person name="Schatz M.C."/>
            <person name="Schlenke T."/>
            <person name="Schwartz R."/>
            <person name="Segarra C."/>
            <person name="Singh R.S."/>
            <person name="Sirot L."/>
            <person name="Sirota M."/>
            <person name="Sisneros N.B."/>
            <person name="Smith C.D."/>
            <person name="Smith T.F."/>
            <person name="Spieth J."/>
            <person name="Stage D.E."/>
            <person name="Stark A."/>
            <person name="Stephan W."/>
            <person name="Strausberg R.L."/>
            <person name="Strempel S."/>
            <person name="Sturgill D."/>
            <person name="Sutton G."/>
            <person name="Sutton G.G."/>
            <person name="Tao W."/>
            <person name="Teichmann S."/>
            <person name="Tobari Y.N."/>
            <person name="Tomimura Y."/>
            <person name="Tsolas J.M."/>
            <person name="Valente V.L."/>
            <person name="Venter E."/>
            <person name="Venter J.C."/>
            <person name="Vicario S."/>
            <person name="Vieira F.G."/>
            <person name="Vilella A.J."/>
            <person name="Villasante A."/>
            <person name="Walenz B."/>
            <person name="Wang J."/>
            <person name="Wasserman M."/>
            <person name="Watts T."/>
            <person name="Wilson D."/>
            <person name="Wilson R.K."/>
            <person name="Wing R.A."/>
            <person name="Wolfner M.F."/>
            <person name="Wong A."/>
            <person name="Wong G.K."/>
            <person name="Wu C.I."/>
            <person name="Wu G."/>
            <person name="Yamamoto D."/>
            <person name="Yang H.P."/>
            <person name="Yang S.P."/>
            <person name="Yorke J.A."/>
            <person name="Yoshida K."/>
            <person name="Zdobnov E."/>
            <person name="Zhang P."/>
            <person name="Zhang Y."/>
            <person name="Zimin A.V."/>
            <person name="Baldwin J."/>
            <person name="Abdouelleil A."/>
            <person name="Abdulkadir J."/>
            <person name="Abebe A."/>
            <person name="Abera B."/>
            <person name="Abreu J."/>
            <person name="Acer S.C."/>
            <person name="Aftuck L."/>
            <person name="Alexander A."/>
            <person name="An P."/>
            <person name="Anderson E."/>
            <person name="Anderson S."/>
            <person name="Arachi H."/>
            <person name="Azer M."/>
            <person name="Bachantsang P."/>
            <person name="Barry A."/>
            <person name="Bayul T."/>
            <person name="Berlin A."/>
            <person name="Bessette D."/>
            <person name="Bloom T."/>
            <person name="Blye J."/>
            <person name="Boguslavskiy L."/>
            <person name="Bonnet C."/>
            <person name="Boukhgalter B."/>
            <person name="Bourzgui I."/>
            <person name="Brown A."/>
            <person name="Cahill P."/>
            <person name="Channer S."/>
            <person name="Cheshatsang Y."/>
            <person name="Chuda L."/>
            <person name="Citroen M."/>
            <person name="Collymore A."/>
            <person name="Cooke P."/>
            <person name="Costello M."/>
            <person name="D'Aco K."/>
            <person name="Daza R."/>
            <person name="De Haan G."/>
            <person name="DeGray S."/>
            <person name="DeMaso C."/>
            <person name="Dhargay N."/>
            <person name="Dooley K."/>
            <person name="Dooley E."/>
            <person name="Doricent M."/>
            <person name="Dorje P."/>
            <person name="Dorjee K."/>
            <person name="Dupes A."/>
            <person name="Elong R."/>
            <person name="Falk J."/>
            <person name="Farina A."/>
            <person name="Faro S."/>
            <person name="Ferguson D."/>
            <person name="Fisher S."/>
            <person name="Foley C.D."/>
            <person name="Franke A."/>
            <person name="Friedrich D."/>
            <person name="Gadbois L."/>
            <person name="Gearin G."/>
            <person name="Gearin C.R."/>
            <person name="Giannoukos G."/>
            <person name="Goode T."/>
            <person name="Graham J."/>
            <person name="Grandbois E."/>
            <person name="Grewal S."/>
            <person name="Gyaltsen K."/>
            <person name="Hafez N."/>
            <person name="Hagos B."/>
            <person name="Hall J."/>
            <person name="Henson C."/>
            <person name="Hollinger A."/>
            <person name="Honan T."/>
            <person name="Huard M.D."/>
            <person name="Hughes L."/>
            <person name="Hurhula B."/>
            <person name="Husby M.E."/>
            <person name="Kamat A."/>
            <person name="Kanga B."/>
            <person name="Kashin S."/>
            <person name="Khazanovich D."/>
            <person name="Kisner P."/>
            <person name="Lance K."/>
            <person name="Lara M."/>
            <person name="Lee W."/>
            <person name="Lennon N."/>
            <person name="Letendre F."/>
            <person name="LeVine R."/>
            <person name="Lipovsky A."/>
            <person name="Liu X."/>
            <person name="Liu J."/>
            <person name="Liu S."/>
            <person name="Lokyitsang T."/>
            <person name="Lokyitsang Y."/>
            <person name="Lubonja R."/>
            <person name="Lui A."/>
            <person name="MacDonald P."/>
            <person name="Magnisalis V."/>
            <person name="Maru K."/>
            <person name="Matthews C."/>
            <person name="McCusker W."/>
            <person name="McDonough S."/>
            <person name="Mehta T."/>
            <person name="Meldrim J."/>
            <person name="Meneus L."/>
            <person name="Mihai O."/>
            <person name="Mihalev A."/>
            <person name="Mihova T."/>
            <person name="Mittelman R."/>
            <person name="Mlenga V."/>
            <person name="Montmayeur A."/>
            <person name="Mulrain L."/>
            <person name="Navidi A."/>
            <person name="Naylor J."/>
            <person name="Negash T."/>
            <person name="Nguyen T."/>
            <person name="Nguyen N."/>
            <person name="Nicol R."/>
            <person name="Norbu C."/>
            <person name="Norbu N."/>
            <person name="Novod N."/>
            <person name="O'Neill B."/>
            <person name="Osman S."/>
            <person name="Markiewicz E."/>
            <person name="Oyono O.L."/>
            <person name="Patti C."/>
            <person name="Phunkhang P."/>
            <person name="Pierre F."/>
            <person name="Priest M."/>
            <person name="Raghuraman S."/>
            <person name="Rege F."/>
            <person name="Reyes R."/>
            <person name="Rise C."/>
            <person name="Rogov P."/>
            <person name="Ross K."/>
            <person name="Ryan E."/>
            <person name="Settipalli S."/>
            <person name="Shea T."/>
            <person name="Sherpa N."/>
            <person name="Shi L."/>
            <person name="Shih D."/>
            <person name="Sparrow T."/>
            <person name="Spaulding J."/>
            <person name="Stalker J."/>
            <person name="Stange-Thomann N."/>
            <person name="Stavropoulos S."/>
            <person name="Stone C."/>
            <person name="Strader C."/>
            <person name="Tesfaye S."/>
            <person name="Thomson T."/>
            <person name="Thoulutsang Y."/>
            <person name="Thoulutsang D."/>
            <person name="Topham K."/>
            <person name="Topping I."/>
            <person name="Tsamla T."/>
            <person name="Vassiliev H."/>
            <person name="Vo A."/>
            <person name="Wangchuk T."/>
            <person name="Wangdi T."/>
            <person name="Weiand M."/>
            <person name="Wilkinson J."/>
            <person name="Wilson A."/>
            <person name="Yadav S."/>
            <person name="Young G."/>
            <person name="Yu Q."/>
            <person name="Zembek L."/>
            <person name="Zhong D."/>
            <person name="Zimmer A."/>
            <person name="Zwirko Z."/>
            <person name="Jaffe D.B."/>
            <person name="Alvarez P."/>
            <person name="Brockman W."/>
            <person name="Butler J."/>
            <person name="Chin C."/>
            <person name="Gnerre S."/>
            <person name="Grabherr M."/>
            <person name="Kleber M."/>
            <person name="Mauceli E."/>
            <person name="MacCallum I."/>
        </authorList>
    </citation>
    <scope>NUCLEOTIDE SEQUENCE [LARGE SCALE GENOMIC DNA]</scope>
    <source>
        <strain evidence="3">MSH-3 / Tucson 14011-0111.49</strain>
    </source>
</reference>
<proteinExistence type="predicted"/>
<feature type="compositionally biased region" description="Low complexity" evidence="1">
    <location>
        <begin position="138"/>
        <end position="158"/>
    </location>
</feature>
<dbReference type="HOGENOM" id="CLU_276381_0_0_1"/>
<feature type="compositionally biased region" description="Basic residues" evidence="1">
    <location>
        <begin position="159"/>
        <end position="168"/>
    </location>
</feature>
<dbReference type="PhylomeDB" id="B4G5G3"/>
<organism evidence="3">
    <name type="scientific">Drosophila persimilis</name>
    <name type="common">Fruit fly</name>
    <dbReference type="NCBI Taxonomy" id="7234"/>
    <lineage>
        <taxon>Eukaryota</taxon>
        <taxon>Metazoa</taxon>
        <taxon>Ecdysozoa</taxon>
        <taxon>Arthropoda</taxon>
        <taxon>Hexapoda</taxon>
        <taxon>Insecta</taxon>
        <taxon>Pterygota</taxon>
        <taxon>Neoptera</taxon>
        <taxon>Endopterygota</taxon>
        <taxon>Diptera</taxon>
        <taxon>Brachycera</taxon>
        <taxon>Muscomorpha</taxon>
        <taxon>Ephydroidea</taxon>
        <taxon>Drosophilidae</taxon>
        <taxon>Drosophila</taxon>
        <taxon>Sophophora</taxon>
    </lineage>
</organism>
<gene>
    <name evidence="2" type="primary">Dper\GL23173</name>
    <name evidence="2" type="ORF">Dper_GL23173</name>
</gene>
<evidence type="ECO:0000313" key="3">
    <source>
        <dbReference type="Proteomes" id="UP000008744"/>
    </source>
</evidence>
<feature type="region of interest" description="Disordered" evidence="1">
    <location>
        <begin position="517"/>
        <end position="536"/>
    </location>
</feature>
<feature type="region of interest" description="Disordered" evidence="1">
    <location>
        <begin position="387"/>
        <end position="438"/>
    </location>
</feature>